<protein>
    <submittedName>
        <fullName evidence="1">Uncharacterized protein</fullName>
    </submittedName>
</protein>
<proteinExistence type="predicted"/>
<organism evidence="1 2">
    <name type="scientific">Endobacter medicaginis</name>
    <dbReference type="NCBI Taxonomy" id="1181271"/>
    <lineage>
        <taxon>Bacteria</taxon>
        <taxon>Pseudomonadati</taxon>
        <taxon>Pseudomonadota</taxon>
        <taxon>Alphaproteobacteria</taxon>
        <taxon>Acetobacterales</taxon>
        <taxon>Acetobacteraceae</taxon>
        <taxon>Endobacter</taxon>
    </lineage>
</organism>
<feature type="non-terminal residue" evidence="1">
    <location>
        <position position="1"/>
    </location>
</feature>
<dbReference type="Proteomes" id="UP000565205">
    <property type="component" value="Unassembled WGS sequence"/>
</dbReference>
<dbReference type="RefSeq" id="WP_176624668.1">
    <property type="nucleotide sequence ID" value="NZ_JABXXQ010000226.1"/>
</dbReference>
<evidence type="ECO:0000313" key="2">
    <source>
        <dbReference type="Proteomes" id="UP000565205"/>
    </source>
</evidence>
<accession>A0A850NPI6</accession>
<sequence>KRSRGDLPLLAAQFAHAADAARAISELDAGTFRSFNMVVADREEAFFLRGLGYGQPQIMRLEPGVHMIASGEPDEITTPRIARHLPRFRAIEPPDPQIGWSGWSALLADRSLPAGSELNIPPRSGFGTTNSSIIAVPAETDRLARWLFSGGAPDRVGFREVEFEPAVAIASGAPSAGQYAG</sequence>
<evidence type="ECO:0000313" key="1">
    <source>
        <dbReference type="EMBL" id="NVN30824.1"/>
    </source>
</evidence>
<name>A0A850NPI6_9PROT</name>
<dbReference type="AlphaFoldDB" id="A0A850NPI6"/>
<dbReference type="EMBL" id="JABXXQ010000226">
    <property type="protein sequence ID" value="NVN30824.1"/>
    <property type="molecule type" value="Genomic_DNA"/>
</dbReference>
<comment type="caution">
    <text evidence="1">The sequence shown here is derived from an EMBL/GenBank/DDBJ whole genome shotgun (WGS) entry which is preliminary data.</text>
</comment>
<gene>
    <name evidence="1" type="ORF">HUK83_10830</name>
</gene>
<reference evidence="1 2" key="1">
    <citation type="submission" date="2020-06" db="EMBL/GenBank/DDBJ databases">
        <title>Description of novel acetic acid bacteria.</title>
        <authorList>
            <person name="Sombolestani A."/>
        </authorList>
    </citation>
    <scope>NUCLEOTIDE SEQUENCE [LARGE SCALE GENOMIC DNA]</scope>
    <source>
        <strain evidence="1 2">LMG 26838</strain>
    </source>
</reference>